<feature type="region of interest" description="Disordered" evidence="1">
    <location>
        <begin position="327"/>
        <end position="364"/>
    </location>
</feature>
<evidence type="ECO:0000313" key="2">
    <source>
        <dbReference type="EMBL" id="KAJ7687052.1"/>
    </source>
</evidence>
<dbReference type="EMBL" id="JARKIE010000091">
    <property type="protein sequence ID" value="KAJ7687052.1"/>
    <property type="molecule type" value="Genomic_DNA"/>
</dbReference>
<feature type="compositionally biased region" description="Basic and acidic residues" evidence="1">
    <location>
        <begin position="59"/>
        <end position="69"/>
    </location>
</feature>
<gene>
    <name evidence="3" type="ORF">B0H17DRAFT_1125737</name>
    <name evidence="2" type="ORF">B0H17DRAFT_1302388</name>
</gene>
<feature type="region of interest" description="Disordered" evidence="1">
    <location>
        <begin position="435"/>
        <end position="454"/>
    </location>
</feature>
<reference evidence="3" key="1">
    <citation type="submission" date="2023-03" db="EMBL/GenBank/DDBJ databases">
        <title>Massive genome expansion in bonnet fungi (Mycena s.s.) driven by repeated elements and novel gene families across ecological guilds.</title>
        <authorList>
            <consortium name="Lawrence Berkeley National Laboratory"/>
            <person name="Harder C.B."/>
            <person name="Miyauchi S."/>
            <person name="Viragh M."/>
            <person name="Kuo A."/>
            <person name="Thoen E."/>
            <person name="Andreopoulos B."/>
            <person name="Lu D."/>
            <person name="Skrede I."/>
            <person name="Drula E."/>
            <person name="Henrissat B."/>
            <person name="Morin E."/>
            <person name="Kohler A."/>
            <person name="Barry K."/>
            <person name="LaButti K."/>
            <person name="Morin E."/>
            <person name="Salamov A."/>
            <person name="Lipzen A."/>
            <person name="Mereny Z."/>
            <person name="Hegedus B."/>
            <person name="Baldrian P."/>
            <person name="Stursova M."/>
            <person name="Weitz H."/>
            <person name="Taylor A."/>
            <person name="Grigoriev I.V."/>
            <person name="Nagy L.G."/>
            <person name="Martin F."/>
            <person name="Kauserud H."/>
        </authorList>
    </citation>
    <scope>NUCLEOTIDE SEQUENCE</scope>
    <source>
        <strain evidence="3">CBHHK067</strain>
    </source>
</reference>
<feature type="region of interest" description="Disordered" evidence="1">
    <location>
        <begin position="59"/>
        <end position="82"/>
    </location>
</feature>
<sequence>MAHYNFNAGQPPPGRYATASYLLGMGPLPPPTNRELAVAYTQAGLDSGMFAQPQFEEDYGAHNTDDENTHAQPPASGEPQIDPTLLALSSQGTANNLVVGINQRVPNIAVEVIDYAAKDKTKHMKIEVVIPADIPADDFFSRIHARMNVDPATAILGWKESQERRRDPHRRLETAEDLGGAFKQLIALQKSSRRKKPVIMEIANLEVQPDGKTTKQAEKQSETAISIPELEIVKAKLTCALHPGRNRWCYVMPPDSKHPGEHIALGIEHVGLWARKVHDGEASDDCINPPNVLNFDQMAEKGRAREERIARGRGQAALPPIHVHVGSGSEHTLHDINPNLPTSRTKRAREVSSDSSSDDDDDDALTITDVLQELDKKYPALQYLQYSPALAAKGIVYASSALGFDHAYYKDNVGMADGAIGAFVKRVGKMVRAAKKRNGKKQARTAALDSEKEN</sequence>
<evidence type="ECO:0000313" key="4">
    <source>
        <dbReference type="Proteomes" id="UP001221757"/>
    </source>
</evidence>
<dbReference type="Proteomes" id="UP001221757">
    <property type="component" value="Unassembled WGS sequence"/>
</dbReference>
<keyword evidence="4" id="KW-1185">Reference proteome</keyword>
<proteinExistence type="predicted"/>
<evidence type="ECO:0000313" key="3">
    <source>
        <dbReference type="EMBL" id="KAJ7706934.1"/>
    </source>
</evidence>
<dbReference type="AlphaFoldDB" id="A0AAD7M9I1"/>
<name>A0AAD7M9I1_MYCRO</name>
<comment type="caution">
    <text evidence="3">The sequence shown here is derived from an EMBL/GenBank/DDBJ whole genome shotgun (WGS) entry which is preliminary data.</text>
</comment>
<organism evidence="3 4">
    <name type="scientific">Mycena rosella</name>
    <name type="common">Pink bonnet</name>
    <name type="synonym">Agaricus rosellus</name>
    <dbReference type="NCBI Taxonomy" id="1033263"/>
    <lineage>
        <taxon>Eukaryota</taxon>
        <taxon>Fungi</taxon>
        <taxon>Dikarya</taxon>
        <taxon>Basidiomycota</taxon>
        <taxon>Agaricomycotina</taxon>
        <taxon>Agaricomycetes</taxon>
        <taxon>Agaricomycetidae</taxon>
        <taxon>Agaricales</taxon>
        <taxon>Marasmiineae</taxon>
        <taxon>Mycenaceae</taxon>
        <taxon>Mycena</taxon>
    </lineage>
</organism>
<accession>A0AAD7M9I1</accession>
<evidence type="ECO:0000256" key="1">
    <source>
        <dbReference type="SAM" id="MobiDB-lite"/>
    </source>
</evidence>
<dbReference type="EMBL" id="JARKIE010000006">
    <property type="protein sequence ID" value="KAJ7706934.1"/>
    <property type="molecule type" value="Genomic_DNA"/>
</dbReference>
<protein>
    <submittedName>
        <fullName evidence="3">Uncharacterized protein</fullName>
    </submittedName>
</protein>